<dbReference type="InterPro" id="IPR004072">
    <property type="entry name" value="Vmron_rcpt_1"/>
</dbReference>
<dbReference type="Pfam" id="PF03402">
    <property type="entry name" value="V1R"/>
    <property type="match status" value="1"/>
</dbReference>
<evidence type="ECO:0000256" key="6">
    <source>
        <dbReference type="ARBA" id="ARBA00022989"/>
    </source>
</evidence>
<feature type="transmembrane region" description="Helical" evidence="11">
    <location>
        <begin position="12"/>
        <end position="35"/>
    </location>
</feature>
<dbReference type="PANTHER" id="PTHR24062">
    <property type="entry name" value="VOMERONASAL TYPE-1 RECEPTOR"/>
    <property type="match status" value="1"/>
</dbReference>
<organism evidence="12">
    <name type="scientific">Ursus maritimus</name>
    <name type="common">Polar bear</name>
    <name type="synonym">Thalarctos maritimus</name>
    <dbReference type="NCBI Taxonomy" id="29073"/>
    <lineage>
        <taxon>Eukaryota</taxon>
        <taxon>Metazoa</taxon>
        <taxon>Chordata</taxon>
        <taxon>Craniata</taxon>
        <taxon>Vertebrata</taxon>
        <taxon>Euteleostomi</taxon>
        <taxon>Mammalia</taxon>
        <taxon>Eutheria</taxon>
        <taxon>Laurasiatheria</taxon>
        <taxon>Carnivora</taxon>
        <taxon>Caniformia</taxon>
        <taxon>Ursidae</taxon>
        <taxon>Ursus</taxon>
    </lineage>
</organism>
<evidence type="ECO:0000256" key="2">
    <source>
        <dbReference type="ARBA" id="ARBA00010663"/>
    </source>
</evidence>
<evidence type="ECO:0000313" key="12">
    <source>
        <dbReference type="Ensembl" id="ENSUMAP00000005377"/>
    </source>
</evidence>
<keyword evidence="9 11" id="KW-0675">Receptor</keyword>
<dbReference type="GeneTree" id="ENSGT00960000186612"/>
<evidence type="ECO:0000256" key="10">
    <source>
        <dbReference type="ARBA" id="ARBA00023224"/>
    </source>
</evidence>
<keyword evidence="3 11" id="KW-1003">Cell membrane</keyword>
<dbReference type="Ensembl" id="ENSUMAT00000006496.1">
    <property type="protein sequence ID" value="ENSUMAP00000005377.1"/>
    <property type="gene ID" value="ENSUMAG00000004275.1"/>
</dbReference>
<reference evidence="12" key="1">
    <citation type="submission" date="2019-03" db="UniProtKB">
        <authorList>
            <consortium name="Ensembl"/>
        </authorList>
    </citation>
    <scope>IDENTIFICATION</scope>
</reference>
<protein>
    <recommendedName>
        <fullName evidence="11">Vomeronasal type-1 receptor</fullName>
    </recommendedName>
</protein>
<dbReference type="GO" id="GO:0005886">
    <property type="term" value="C:plasma membrane"/>
    <property type="evidence" value="ECO:0007669"/>
    <property type="project" value="UniProtKB-SubCell"/>
</dbReference>
<evidence type="ECO:0000256" key="9">
    <source>
        <dbReference type="ARBA" id="ARBA00023170"/>
    </source>
</evidence>
<feature type="transmembrane region" description="Helical" evidence="11">
    <location>
        <begin position="47"/>
        <end position="70"/>
    </location>
</feature>
<dbReference type="AlphaFoldDB" id="A0A452TBP2"/>
<comment type="caution">
    <text evidence="11">Lacks conserved residue(s) required for the propagation of feature annotation.</text>
</comment>
<keyword evidence="10 11" id="KW-0807">Transducer</keyword>
<evidence type="ECO:0000256" key="11">
    <source>
        <dbReference type="RuleBase" id="RU364061"/>
    </source>
</evidence>
<evidence type="ECO:0000256" key="4">
    <source>
        <dbReference type="ARBA" id="ARBA00022507"/>
    </source>
</evidence>
<evidence type="ECO:0000256" key="8">
    <source>
        <dbReference type="ARBA" id="ARBA00023136"/>
    </source>
</evidence>
<evidence type="ECO:0000256" key="3">
    <source>
        <dbReference type="ARBA" id="ARBA00022475"/>
    </source>
</evidence>
<keyword evidence="7 11" id="KW-0297">G-protein coupled receptor</keyword>
<sequence>MSVFVNLRLVFSWSISGAMFIGLMVWCSGSMVLLLHGHHQRTRATRTILMLVTTFVVFYMRNSIFAFYVITLIGSYLCILDAYFLCFGFMFPTICPLLLILRDSIAPNFCF</sequence>
<keyword evidence="5 11" id="KW-0812">Transmembrane</keyword>
<evidence type="ECO:0000256" key="7">
    <source>
        <dbReference type="ARBA" id="ARBA00023040"/>
    </source>
</evidence>
<evidence type="ECO:0000256" key="5">
    <source>
        <dbReference type="ARBA" id="ARBA00022692"/>
    </source>
</evidence>
<keyword evidence="8 11" id="KW-0472">Membrane</keyword>
<comment type="subcellular location">
    <subcellularLocation>
        <location evidence="1 11">Cell membrane</location>
        <topology evidence="1 11">Multi-pass membrane protein</topology>
    </subcellularLocation>
</comment>
<dbReference type="GO" id="GO:0019236">
    <property type="term" value="P:response to pheromone"/>
    <property type="evidence" value="ECO:0007669"/>
    <property type="project" value="UniProtKB-KW"/>
</dbReference>
<keyword evidence="6 11" id="KW-1133">Transmembrane helix</keyword>
<comment type="similarity">
    <text evidence="2 11">Belongs to the G-protein coupled receptor 1 family.</text>
</comment>
<evidence type="ECO:0000256" key="1">
    <source>
        <dbReference type="ARBA" id="ARBA00004651"/>
    </source>
</evidence>
<feature type="transmembrane region" description="Helical" evidence="11">
    <location>
        <begin position="82"/>
        <end position="101"/>
    </location>
</feature>
<keyword evidence="4 11" id="KW-0589">Pheromone response</keyword>
<proteinExistence type="inferred from homology"/>
<name>A0A452TBP2_URSMA</name>
<dbReference type="GO" id="GO:0016503">
    <property type="term" value="F:pheromone receptor activity"/>
    <property type="evidence" value="ECO:0007669"/>
    <property type="project" value="InterPro"/>
</dbReference>
<accession>A0A452TBP2</accession>